<evidence type="ECO:0000256" key="4">
    <source>
        <dbReference type="ARBA" id="ARBA00022989"/>
    </source>
</evidence>
<evidence type="ECO:0000256" key="2">
    <source>
        <dbReference type="ARBA" id="ARBA00022475"/>
    </source>
</evidence>
<keyword evidence="3 6" id="KW-0812">Transmembrane</keyword>
<feature type="transmembrane region" description="Helical" evidence="6">
    <location>
        <begin position="137"/>
        <end position="164"/>
    </location>
</feature>
<feature type="transmembrane region" description="Helical" evidence="6">
    <location>
        <begin position="97"/>
        <end position="125"/>
    </location>
</feature>
<dbReference type="RefSeq" id="WP_269443922.1">
    <property type="nucleotide sequence ID" value="NZ_CP097463.1"/>
</dbReference>
<comment type="subcellular location">
    <subcellularLocation>
        <location evidence="1">Cell membrane</location>
        <topology evidence="1">Multi-pass membrane protein</topology>
    </subcellularLocation>
</comment>
<dbReference type="InterPro" id="IPR017039">
    <property type="entry name" value="Virul_fac_BrkB"/>
</dbReference>
<evidence type="ECO:0000256" key="3">
    <source>
        <dbReference type="ARBA" id="ARBA00022692"/>
    </source>
</evidence>
<dbReference type="PANTHER" id="PTHR30213">
    <property type="entry name" value="INNER MEMBRANE PROTEIN YHJD"/>
    <property type="match status" value="1"/>
</dbReference>
<dbReference type="PIRSF" id="PIRSF035875">
    <property type="entry name" value="RNase_BN"/>
    <property type="match status" value="1"/>
</dbReference>
<dbReference type="Pfam" id="PF03631">
    <property type="entry name" value="Virul_fac_BrkB"/>
    <property type="match status" value="1"/>
</dbReference>
<keyword evidence="2" id="KW-1003">Cell membrane</keyword>
<dbReference type="PANTHER" id="PTHR30213:SF0">
    <property type="entry name" value="UPF0761 MEMBRANE PROTEIN YIHY"/>
    <property type="match status" value="1"/>
</dbReference>
<keyword evidence="4 6" id="KW-1133">Transmembrane helix</keyword>
<dbReference type="Proteomes" id="UP001164693">
    <property type="component" value="Chromosome"/>
</dbReference>
<gene>
    <name evidence="7" type="ORF">M6B22_01120</name>
</gene>
<proteinExistence type="predicted"/>
<keyword evidence="8" id="KW-1185">Reference proteome</keyword>
<reference evidence="7" key="1">
    <citation type="submission" date="2022-05" db="EMBL/GenBank/DDBJ databases">
        <title>Jatrophihabitans sp. SB3-54 whole genome sequence.</title>
        <authorList>
            <person name="Suh M.K."/>
            <person name="Eom M.K."/>
            <person name="Kim J.S."/>
            <person name="Kim H.S."/>
            <person name="Do H.E."/>
            <person name="Shin Y.K."/>
            <person name="Lee J.-S."/>
        </authorList>
    </citation>
    <scope>NUCLEOTIDE SEQUENCE</scope>
    <source>
        <strain evidence="7">SB3-54</strain>
    </source>
</reference>
<accession>A0ABY7JXU1</accession>
<keyword evidence="5 6" id="KW-0472">Membrane</keyword>
<evidence type="ECO:0000256" key="5">
    <source>
        <dbReference type="ARBA" id="ARBA00023136"/>
    </source>
</evidence>
<feature type="transmembrane region" description="Helical" evidence="6">
    <location>
        <begin position="247"/>
        <end position="269"/>
    </location>
</feature>
<feature type="transmembrane region" description="Helical" evidence="6">
    <location>
        <begin position="184"/>
        <end position="202"/>
    </location>
</feature>
<organism evidence="7 8">
    <name type="scientific">Jatrophihabitans cynanchi</name>
    <dbReference type="NCBI Taxonomy" id="2944128"/>
    <lineage>
        <taxon>Bacteria</taxon>
        <taxon>Bacillati</taxon>
        <taxon>Actinomycetota</taxon>
        <taxon>Actinomycetes</taxon>
        <taxon>Jatrophihabitantales</taxon>
        <taxon>Jatrophihabitantaceae</taxon>
        <taxon>Jatrophihabitans</taxon>
    </lineage>
</organism>
<protein>
    <submittedName>
        <fullName evidence="7">YihY/virulence factor BrkB family protein</fullName>
    </submittedName>
</protein>
<evidence type="ECO:0000313" key="7">
    <source>
        <dbReference type="EMBL" id="WAX57384.1"/>
    </source>
</evidence>
<sequence>MRRLPALLRRTVAQAWHDRVLGLSAEAAFWQMLSLPSLFLALVATLGYVSRWFGAGTVDRTEQQIESTLSKAFSQQVTEQVVHPMLHEVLHGGRADIISIGFVLAIWAGSSATSTFVNTITIAYGMRDLRGAVRSRFLALWLFLGSVLFGVIVLPMMVLGPNLLKRSFPERWRPTVRSLVNTGYYPVLVLLLLVGLATLYHLAPPRRLPWRRGIPGAVLAIAVFLTGSVGLRSYIRFILDHNHAYGTLAAPIAALLYFFILALGVLLGAEFNAAIEHMSPTPVKPPRVLHPRGWRRLPDAGGKPDGQSAMPS</sequence>
<evidence type="ECO:0000313" key="8">
    <source>
        <dbReference type="Proteomes" id="UP001164693"/>
    </source>
</evidence>
<evidence type="ECO:0000256" key="1">
    <source>
        <dbReference type="ARBA" id="ARBA00004651"/>
    </source>
</evidence>
<dbReference type="EMBL" id="CP097463">
    <property type="protein sequence ID" value="WAX57384.1"/>
    <property type="molecule type" value="Genomic_DNA"/>
</dbReference>
<evidence type="ECO:0000256" key="6">
    <source>
        <dbReference type="SAM" id="Phobius"/>
    </source>
</evidence>
<feature type="transmembrane region" description="Helical" evidence="6">
    <location>
        <begin position="28"/>
        <end position="49"/>
    </location>
</feature>
<name>A0ABY7JXU1_9ACTN</name>
<feature type="transmembrane region" description="Helical" evidence="6">
    <location>
        <begin position="214"/>
        <end position="235"/>
    </location>
</feature>